<dbReference type="Gene3D" id="1.20.1250.20">
    <property type="entry name" value="MFS general substrate transporter like domains"/>
    <property type="match status" value="1"/>
</dbReference>
<keyword evidence="5 7" id="KW-1133">Transmembrane helix</keyword>
<dbReference type="GO" id="GO:0016020">
    <property type="term" value="C:membrane"/>
    <property type="evidence" value="ECO:0007669"/>
    <property type="project" value="UniProtKB-SubCell"/>
</dbReference>
<comment type="subcellular location">
    <subcellularLocation>
        <location evidence="1">Membrane</location>
        <topology evidence="1">Multi-pass membrane protein</topology>
    </subcellularLocation>
</comment>
<feature type="transmembrane region" description="Helical" evidence="7">
    <location>
        <begin position="80"/>
        <end position="97"/>
    </location>
</feature>
<comment type="caution">
    <text evidence="9">The sequence shown here is derived from an EMBL/GenBank/DDBJ whole genome shotgun (WGS) entry which is preliminary data.</text>
</comment>
<evidence type="ECO:0000259" key="8">
    <source>
        <dbReference type="PROSITE" id="PS50850"/>
    </source>
</evidence>
<feature type="transmembrane region" description="Helical" evidence="7">
    <location>
        <begin position="299"/>
        <end position="317"/>
    </location>
</feature>
<feature type="transmembrane region" description="Helical" evidence="7">
    <location>
        <begin position="162"/>
        <end position="185"/>
    </location>
</feature>
<name>A0AAV1JU84_9NEOP</name>
<keyword evidence="10" id="KW-1185">Reference proteome</keyword>
<dbReference type="PANTHER" id="PTHR23511">
    <property type="entry name" value="SYNAPTIC VESICLE GLYCOPROTEIN 2"/>
    <property type="match status" value="1"/>
</dbReference>
<evidence type="ECO:0000256" key="3">
    <source>
        <dbReference type="ARBA" id="ARBA00022448"/>
    </source>
</evidence>
<feature type="transmembrane region" description="Helical" evidence="7">
    <location>
        <begin position="376"/>
        <end position="397"/>
    </location>
</feature>
<feature type="transmembrane region" description="Helical" evidence="7">
    <location>
        <begin position="38"/>
        <end position="60"/>
    </location>
</feature>
<dbReference type="InterPro" id="IPR036259">
    <property type="entry name" value="MFS_trans_sf"/>
</dbReference>
<dbReference type="InterPro" id="IPR005828">
    <property type="entry name" value="MFS_sugar_transport-like"/>
</dbReference>
<dbReference type="PANTHER" id="PTHR23511:SF36">
    <property type="entry name" value="EG:BACR7A4.13 PROTEIN-RELATED"/>
    <property type="match status" value="1"/>
</dbReference>
<dbReference type="InterPro" id="IPR020846">
    <property type="entry name" value="MFS_dom"/>
</dbReference>
<protein>
    <recommendedName>
        <fullName evidence="8">Major facilitator superfamily (MFS) profile domain-containing protein</fullName>
    </recommendedName>
</protein>
<evidence type="ECO:0000313" key="10">
    <source>
        <dbReference type="Proteomes" id="UP001497472"/>
    </source>
</evidence>
<reference evidence="9 10" key="1">
    <citation type="submission" date="2023-11" db="EMBL/GenBank/DDBJ databases">
        <authorList>
            <person name="Okamura Y."/>
        </authorList>
    </citation>
    <scope>NUCLEOTIDE SEQUENCE [LARGE SCALE GENOMIC DNA]</scope>
</reference>
<accession>A0AAV1JU84</accession>
<evidence type="ECO:0000256" key="4">
    <source>
        <dbReference type="ARBA" id="ARBA00022692"/>
    </source>
</evidence>
<feature type="transmembrane region" description="Helical" evidence="7">
    <location>
        <begin position="205"/>
        <end position="224"/>
    </location>
</feature>
<dbReference type="AlphaFoldDB" id="A0AAV1JU84"/>
<dbReference type="PROSITE" id="PS50850">
    <property type="entry name" value="MFS"/>
    <property type="match status" value="1"/>
</dbReference>
<feature type="transmembrane region" description="Helical" evidence="7">
    <location>
        <begin position="404"/>
        <end position="424"/>
    </location>
</feature>
<evidence type="ECO:0000256" key="6">
    <source>
        <dbReference type="ARBA" id="ARBA00023136"/>
    </source>
</evidence>
<sequence>MVELTAGHENETQKPLKPMEEVNLALKECGFGRFHIRLLFTSFLGHTAGVIASATTPYLLPLAECDLDMDLLEKGVLNGMPYVGMMVSCVGAGFLTDTFGRKKFLLLGLGGLFFFSVTSGLSQSYEILIASKFFEGFLFAISFSPLLALTSEFCHPGIRDRVMLVQSSFIAVAQVVVALKSWGILTFDWNVSFFDGSFVLHTWNFYLLIFSSWAFLATVFYAFLPESPKYFVTQHKYDEARAILVQVYEENTRKPADTFKYIDLWKNKSECIPEANNEDMKSKLCTGFENIKPMFRKPLLFYLIFFCSINFFTMQQYNVLRLWFPQLSTIVEHYRDDGNKDLCAMLDTYTADLRDRTTNATINVDCIPVRSGTETYVNAIIIGLVCFLPNVLTSLLVKKVGKKNLLLVCGLISVGCTIGLRWAITKTDLVSLYSTVVATARAMISLTQAMVLEYFPTSGRSLAIGFIMMSGRTGTLVGNVMFPILLNMGCVVPFFTLAALLLGITSLALFLPAKEK</sequence>
<feature type="domain" description="Major facilitator superfamily (MFS) profile" evidence="8">
    <location>
        <begin position="38"/>
        <end position="516"/>
    </location>
</feature>
<dbReference type="EMBL" id="CAVLEF010000203">
    <property type="protein sequence ID" value="CAK1553072.1"/>
    <property type="molecule type" value="Genomic_DNA"/>
</dbReference>
<feature type="transmembrane region" description="Helical" evidence="7">
    <location>
        <begin position="127"/>
        <end position="150"/>
    </location>
</feature>
<gene>
    <name evidence="9" type="ORF">LNINA_LOCUS12091</name>
</gene>
<dbReference type="Proteomes" id="UP001497472">
    <property type="component" value="Unassembled WGS sequence"/>
</dbReference>
<keyword evidence="4 7" id="KW-0812">Transmembrane</keyword>
<dbReference type="GO" id="GO:0022857">
    <property type="term" value="F:transmembrane transporter activity"/>
    <property type="evidence" value="ECO:0007669"/>
    <property type="project" value="InterPro"/>
</dbReference>
<keyword evidence="3" id="KW-0813">Transport</keyword>
<proteinExistence type="inferred from homology"/>
<comment type="similarity">
    <text evidence="2">Belongs to the major facilitator superfamily.</text>
</comment>
<feature type="transmembrane region" description="Helical" evidence="7">
    <location>
        <begin position="462"/>
        <end position="485"/>
    </location>
</feature>
<evidence type="ECO:0000313" key="9">
    <source>
        <dbReference type="EMBL" id="CAK1553072.1"/>
    </source>
</evidence>
<dbReference type="SUPFAM" id="SSF103473">
    <property type="entry name" value="MFS general substrate transporter"/>
    <property type="match status" value="1"/>
</dbReference>
<evidence type="ECO:0000256" key="7">
    <source>
        <dbReference type="SAM" id="Phobius"/>
    </source>
</evidence>
<keyword evidence="6 7" id="KW-0472">Membrane</keyword>
<dbReference type="Pfam" id="PF00083">
    <property type="entry name" value="Sugar_tr"/>
    <property type="match status" value="2"/>
</dbReference>
<feature type="transmembrane region" description="Helical" evidence="7">
    <location>
        <begin position="104"/>
        <end position="121"/>
    </location>
</feature>
<evidence type="ECO:0000256" key="1">
    <source>
        <dbReference type="ARBA" id="ARBA00004141"/>
    </source>
</evidence>
<evidence type="ECO:0000256" key="2">
    <source>
        <dbReference type="ARBA" id="ARBA00008335"/>
    </source>
</evidence>
<evidence type="ECO:0000256" key="5">
    <source>
        <dbReference type="ARBA" id="ARBA00022989"/>
    </source>
</evidence>
<feature type="transmembrane region" description="Helical" evidence="7">
    <location>
        <begin position="491"/>
        <end position="511"/>
    </location>
</feature>
<organism evidence="9 10">
    <name type="scientific">Leptosia nina</name>
    <dbReference type="NCBI Taxonomy" id="320188"/>
    <lineage>
        <taxon>Eukaryota</taxon>
        <taxon>Metazoa</taxon>
        <taxon>Ecdysozoa</taxon>
        <taxon>Arthropoda</taxon>
        <taxon>Hexapoda</taxon>
        <taxon>Insecta</taxon>
        <taxon>Pterygota</taxon>
        <taxon>Neoptera</taxon>
        <taxon>Endopterygota</taxon>
        <taxon>Lepidoptera</taxon>
        <taxon>Glossata</taxon>
        <taxon>Ditrysia</taxon>
        <taxon>Papilionoidea</taxon>
        <taxon>Pieridae</taxon>
        <taxon>Pierinae</taxon>
        <taxon>Leptosia</taxon>
    </lineage>
</organism>